<evidence type="ECO:0000313" key="5">
    <source>
        <dbReference type="EMBL" id="ABC22306.1"/>
    </source>
</evidence>
<dbReference type="GO" id="GO:0004039">
    <property type="term" value="F:allophanate hydrolase activity"/>
    <property type="evidence" value="ECO:0007669"/>
    <property type="project" value="UniProtKB-EC"/>
</dbReference>
<dbReference type="InterPro" id="IPR003778">
    <property type="entry name" value="CT_A_B"/>
</dbReference>
<dbReference type="GO" id="GO:0005524">
    <property type="term" value="F:ATP binding"/>
    <property type="evidence" value="ECO:0007669"/>
    <property type="project" value="UniProtKB-KW"/>
</dbReference>
<keyword evidence="1" id="KW-0547">Nucleotide-binding</keyword>
<name>Q2RU89_RHORT</name>
<dbReference type="KEGG" id="rru:Rru_A1505"/>
<dbReference type="PATRIC" id="fig|269796.9.peg.1578"/>
<accession>Q2RU89</accession>
<evidence type="ECO:0000256" key="1">
    <source>
        <dbReference type="ARBA" id="ARBA00022741"/>
    </source>
</evidence>
<keyword evidence="6" id="KW-1185">Reference proteome</keyword>
<dbReference type="AlphaFoldDB" id="Q2RU89"/>
<dbReference type="PANTHER" id="PTHR43309:SF5">
    <property type="entry name" value="5-OXOPROLINASE SUBUNIT C"/>
    <property type="match status" value="1"/>
</dbReference>
<dbReference type="Proteomes" id="UP000001929">
    <property type="component" value="Chromosome"/>
</dbReference>
<proteinExistence type="predicted"/>
<sequence>MNTPHLRVITPGLLTTLQDLGRWGFQDRGVPVAGALDPIALRLANALVGNPPAMAGLEICALGPTLAVEAESLRLAFCGGAPLLHRPGAAPERLAGGRSHLLRRGDQLAIGTLDEGVGAGVLAIAGGFAVAPVMGSWSTYRRARLGPLGGGPLQAGQSLPLALERAPAGSERALPHAFEYGAGPIRVVLGPQDAAFTAEALALFLSARYRVGRSSDRMGMRLEGPRLTHRQTADIASEGLAHGAIQVPGDGLPIVLLADRQTVGGYAKIATVASVDLPRLGRMLPGADMAFQAVSVEAAEALRRDQEGRLRGLIAAIAAPKPTGGIDIEALYTNNLISGMVMSGEADEDDPPY</sequence>
<keyword evidence="3" id="KW-0067">ATP-binding</keyword>
<dbReference type="SMART" id="SM00797">
    <property type="entry name" value="AHS2"/>
    <property type="match status" value="1"/>
</dbReference>
<dbReference type="EnsemblBacteria" id="ABC22306">
    <property type="protein sequence ID" value="ABC22306"/>
    <property type="gene ID" value="Rru_A1505"/>
</dbReference>
<dbReference type="EMBL" id="CP000230">
    <property type="protein sequence ID" value="ABC22306.1"/>
    <property type="molecule type" value="Genomic_DNA"/>
</dbReference>
<dbReference type="InterPro" id="IPR052708">
    <property type="entry name" value="PxpC"/>
</dbReference>
<organism evidence="5 6">
    <name type="scientific">Rhodospirillum rubrum (strain ATCC 11170 / ATH 1.1.1 / DSM 467 / LMG 4362 / NCIMB 8255 / S1)</name>
    <dbReference type="NCBI Taxonomy" id="269796"/>
    <lineage>
        <taxon>Bacteria</taxon>
        <taxon>Pseudomonadati</taxon>
        <taxon>Pseudomonadota</taxon>
        <taxon>Alphaproteobacteria</taxon>
        <taxon>Rhodospirillales</taxon>
        <taxon>Rhodospirillaceae</taxon>
        <taxon>Rhodospirillum</taxon>
    </lineage>
</organism>
<dbReference type="EC" id="3.5.1.54" evidence="5"/>
<reference evidence="5 6" key="1">
    <citation type="journal article" date="2011" name="Stand. Genomic Sci.">
        <title>Complete genome sequence of Rhodospirillum rubrum type strain (S1).</title>
        <authorList>
            <person name="Munk A.C."/>
            <person name="Copeland A."/>
            <person name="Lucas S."/>
            <person name="Lapidus A."/>
            <person name="Del Rio T.G."/>
            <person name="Barry K."/>
            <person name="Detter J.C."/>
            <person name="Hammon N."/>
            <person name="Israni S."/>
            <person name="Pitluck S."/>
            <person name="Brettin T."/>
            <person name="Bruce D."/>
            <person name="Han C."/>
            <person name="Tapia R."/>
            <person name="Gilna P."/>
            <person name="Schmutz J."/>
            <person name="Larimer F."/>
            <person name="Land M."/>
            <person name="Kyrpides N.C."/>
            <person name="Mavromatis K."/>
            <person name="Richardson P."/>
            <person name="Rohde M."/>
            <person name="Goker M."/>
            <person name="Klenk H.P."/>
            <person name="Zhang Y."/>
            <person name="Roberts G.P."/>
            <person name="Reslewic S."/>
            <person name="Schwartz D.C."/>
        </authorList>
    </citation>
    <scope>NUCLEOTIDE SEQUENCE [LARGE SCALE GENOMIC DNA]</scope>
    <source>
        <strain evidence="6">ATCC 11170 / ATH 1.1.1 / DSM 467 / LMG 4362 / NCIMB 8255 / S1</strain>
    </source>
</reference>
<dbReference type="NCBIfam" id="TIGR00724">
    <property type="entry name" value="urea_amlyse_rel"/>
    <property type="match status" value="1"/>
</dbReference>
<dbReference type="Pfam" id="PF02626">
    <property type="entry name" value="CT_A_B"/>
    <property type="match status" value="1"/>
</dbReference>
<dbReference type="PhylomeDB" id="Q2RU89"/>
<dbReference type="PANTHER" id="PTHR43309">
    <property type="entry name" value="5-OXOPROLINASE SUBUNIT C"/>
    <property type="match status" value="1"/>
</dbReference>
<feature type="domain" description="Carboxyltransferase" evidence="4">
    <location>
        <begin position="27"/>
        <end position="310"/>
    </location>
</feature>
<dbReference type="InterPro" id="IPR029000">
    <property type="entry name" value="Cyclophilin-like_dom_sf"/>
</dbReference>
<dbReference type="Gene3D" id="2.40.100.10">
    <property type="entry name" value="Cyclophilin-like"/>
    <property type="match status" value="1"/>
</dbReference>
<evidence type="ECO:0000256" key="2">
    <source>
        <dbReference type="ARBA" id="ARBA00022801"/>
    </source>
</evidence>
<evidence type="ECO:0000256" key="3">
    <source>
        <dbReference type="ARBA" id="ARBA00022840"/>
    </source>
</evidence>
<dbReference type="HOGENOM" id="CLU_028967_0_1_5"/>
<gene>
    <name evidence="5" type="ordered locus">Rru_A1505</name>
</gene>
<dbReference type="STRING" id="269796.Rru_A1505"/>
<evidence type="ECO:0000313" key="6">
    <source>
        <dbReference type="Proteomes" id="UP000001929"/>
    </source>
</evidence>
<evidence type="ECO:0000259" key="4">
    <source>
        <dbReference type="SMART" id="SM00797"/>
    </source>
</evidence>
<keyword evidence="2 5" id="KW-0378">Hydrolase</keyword>
<dbReference type="SUPFAM" id="SSF50891">
    <property type="entry name" value="Cyclophilin-like"/>
    <property type="match status" value="1"/>
</dbReference>
<dbReference type="eggNOG" id="COG1984">
    <property type="taxonomic scope" value="Bacteria"/>
</dbReference>
<protein>
    <submittedName>
        <fullName evidence="5">Allophanate hydrolase subunit 2</fullName>
        <ecNumber evidence="5">3.5.1.54</ecNumber>
    </submittedName>
</protein>
<dbReference type="RefSeq" id="WP_011389259.1">
    <property type="nucleotide sequence ID" value="NC_007643.1"/>
</dbReference>